<dbReference type="AlphaFoldDB" id="A0A6A4TRA0"/>
<accession>A0A6A4TRA0</accession>
<dbReference type="Proteomes" id="UP000438429">
    <property type="component" value="Unassembled WGS sequence"/>
</dbReference>
<reference evidence="1 2" key="1">
    <citation type="submission" date="2019-06" db="EMBL/GenBank/DDBJ databases">
        <title>Draft genomes of female and male turbot (Scophthalmus maximus).</title>
        <authorList>
            <person name="Xu H."/>
            <person name="Xu X.-W."/>
            <person name="Shao C."/>
            <person name="Chen S."/>
        </authorList>
    </citation>
    <scope>NUCLEOTIDE SEQUENCE [LARGE SCALE GENOMIC DNA]</scope>
    <source>
        <strain evidence="1">Ysfricsl-2016a</strain>
        <tissue evidence="1">Blood</tissue>
    </source>
</reference>
<gene>
    <name evidence="1" type="ORF">F2P81_002283</name>
</gene>
<evidence type="ECO:0000313" key="1">
    <source>
        <dbReference type="EMBL" id="KAF0045754.1"/>
    </source>
</evidence>
<sequence>MACAQLRLRSVNKCIPARHTKKCCSIEKNTARDKIWMRPLRSASWEGSQTSALPAETNETCAPVFEDMIDYCFSLSLRDFEKSFTGEAQVASFDWIRFLFISLKPDKPERIDEEKTPRLETKRAENSS</sequence>
<proteinExistence type="predicted"/>
<protein>
    <submittedName>
        <fullName evidence="1">Uncharacterized protein</fullName>
    </submittedName>
</protein>
<dbReference type="EMBL" id="VEVO01000002">
    <property type="protein sequence ID" value="KAF0045754.1"/>
    <property type="molecule type" value="Genomic_DNA"/>
</dbReference>
<comment type="caution">
    <text evidence="1">The sequence shown here is derived from an EMBL/GenBank/DDBJ whole genome shotgun (WGS) entry which is preliminary data.</text>
</comment>
<evidence type="ECO:0000313" key="2">
    <source>
        <dbReference type="Proteomes" id="UP000438429"/>
    </source>
</evidence>
<organism evidence="1 2">
    <name type="scientific">Scophthalmus maximus</name>
    <name type="common">Turbot</name>
    <name type="synonym">Psetta maxima</name>
    <dbReference type="NCBI Taxonomy" id="52904"/>
    <lineage>
        <taxon>Eukaryota</taxon>
        <taxon>Metazoa</taxon>
        <taxon>Chordata</taxon>
        <taxon>Craniata</taxon>
        <taxon>Vertebrata</taxon>
        <taxon>Euteleostomi</taxon>
        <taxon>Actinopterygii</taxon>
        <taxon>Neopterygii</taxon>
        <taxon>Teleostei</taxon>
        <taxon>Neoteleostei</taxon>
        <taxon>Acanthomorphata</taxon>
        <taxon>Carangaria</taxon>
        <taxon>Pleuronectiformes</taxon>
        <taxon>Pleuronectoidei</taxon>
        <taxon>Scophthalmidae</taxon>
        <taxon>Scophthalmus</taxon>
    </lineage>
</organism>
<name>A0A6A4TRA0_SCOMX</name>